<dbReference type="RefSeq" id="WP_406648416.1">
    <property type="nucleotide sequence ID" value="NZ_CP123584.1"/>
</dbReference>
<dbReference type="InterPro" id="IPR039523">
    <property type="entry name" value="RimK-rel_E_lig_ATP-grasp"/>
</dbReference>
<name>A0ABZ2XZ57_9RHOB</name>
<evidence type="ECO:0000259" key="1">
    <source>
        <dbReference type="Pfam" id="PF14397"/>
    </source>
</evidence>
<dbReference type="EMBL" id="CP123584">
    <property type="protein sequence ID" value="WZK89931.1"/>
    <property type="molecule type" value="Genomic_DNA"/>
</dbReference>
<evidence type="ECO:0000313" key="2">
    <source>
        <dbReference type="EMBL" id="WZK89931.1"/>
    </source>
</evidence>
<dbReference type="Pfam" id="PF14397">
    <property type="entry name" value="ATPgrasp_ST"/>
    <property type="match status" value="1"/>
</dbReference>
<evidence type="ECO:0000313" key="3">
    <source>
        <dbReference type="Proteomes" id="UP001623232"/>
    </source>
</evidence>
<keyword evidence="3" id="KW-1185">Reference proteome</keyword>
<sequence>MTAAAAAPAPNSVPTGKALLAAPQMVKAPPAAMLVRVARAYGVSPIRQMREAFLLSRGKSRLFLNEYFSSGLYHPDLSWQAKKQYVGSRSSWDLNAWLSPSSLNGQKTFVADKVMYTSLLEQLGFRTTKTQAVFSTLRRAGNIPTLSTAKDLRKFLTEDAVFPLFGKPQSYSGSFGSALLDHMNGSEIVLGDGRGIDLDDFCAEIVREYGEGYLFQSALEQHESLSKVAGNAIGTLRIVTIRDEQMPRPMYALWKVPSPKAMSDNFWQDGSMIAPVDEQTGIVGQCRIGTGPDARDIEEHPVSGEKFKGLQIPHWDEACKMAAEAHALFPEFGVIGWDVAMTPNGPSLIECNDNPFHSLYQLAFQRGIKNDDFMPVFEAAAKRSRDMLDYRNNLVKKRQKQQKTGKPA</sequence>
<accession>A0ABZ2XZ57</accession>
<reference evidence="2 3" key="1">
    <citation type="submission" date="2023-04" db="EMBL/GenBank/DDBJ databases">
        <title>Complete genome sequence of Alisedimentitalea scapharcae.</title>
        <authorList>
            <person name="Rong J.-C."/>
            <person name="Yi M.-L."/>
            <person name="Zhao Q."/>
        </authorList>
    </citation>
    <scope>NUCLEOTIDE SEQUENCE [LARGE SCALE GENOMIC DNA]</scope>
    <source>
        <strain evidence="2 3">KCTC 42119</strain>
    </source>
</reference>
<feature type="domain" description="Alpha-L-glutamate ligase-related protein ATP-grasp" evidence="1">
    <location>
        <begin position="109"/>
        <end position="370"/>
    </location>
</feature>
<proteinExistence type="predicted"/>
<dbReference type="Proteomes" id="UP001623232">
    <property type="component" value="Chromosome"/>
</dbReference>
<organism evidence="2 3">
    <name type="scientific">Aliisedimentitalea scapharcae</name>
    <dbReference type="NCBI Taxonomy" id="1524259"/>
    <lineage>
        <taxon>Bacteria</taxon>
        <taxon>Pseudomonadati</taxon>
        <taxon>Pseudomonadota</taxon>
        <taxon>Alphaproteobacteria</taxon>
        <taxon>Rhodobacterales</taxon>
        <taxon>Roseobacteraceae</taxon>
        <taxon>Aliisedimentitalea</taxon>
    </lineage>
</organism>
<protein>
    <submittedName>
        <fullName evidence="2">Sugar-transfer associated ATP-grasp domain-containing protein</fullName>
    </submittedName>
</protein>
<dbReference type="SUPFAM" id="SSF56059">
    <property type="entry name" value="Glutathione synthetase ATP-binding domain-like"/>
    <property type="match status" value="1"/>
</dbReference>
<gene>
    <name evidence="2" type="ORF">QEZ52_05130</name>
</gene>